<evidence type="ECO:0000313" key="1">
    <source>
        <dbReference type="EMBL" id="TRY13017.1"/>
    </source>
</evidence>
<accession>A0A553JKP2</accession>
<evidence type="ECO:0000313" key="2">
    <source>
        <dbReference type="Proteomes" id="UP000318126"/>
    </source>
</evidence>
<dbReference type="RefSeq" id="WP_144041424.1">
    <property type="nucleotide sequence ID" value="NZ_BMPL01000039.1"/>
</dbReference>
<protein>
    <submittedName>
        <fullName evidence="1">Uncharacterized protein</fullName>
    </submittedName>
</protein>
<comment type="caution">
    <text evidence="1">The sequence shown here is derived from an EMBL/GenBank/DDBJ whole genome shotgun (WGS) entry which is preliminary data.</text>
</comment>
<name>A0A553JKP2_SHEHA</name>
<dbReference type="AlphaFoldDB" id="A0A553JKP2"/>
<dbReference type="EMBL" id="VKGK01000023">
    <property type="protein sequence ID" value="TRY13017.1"/>
    <property type="molecule type" value="Genomic_DNA"/>
</dbReference>
<keyword evidence="2" id="KW-1185">Reference proteome</keyword>
<dbReference type="OrthoDB" id="9849202at2"/>
<sequence>MTTIYLSVPYKKENGNGDVKKDVDEALATGIATGYIFNDTQLSDLKGVNDIKVVLIDRIRKRRVEGEFVSLSSTNKSTRFGMRHDIIISKLNEVVYAPVVFKYHRTGVKLITYLAG</sequence>
<reference evidence="2" key="1">
    <citation type="submission" date="2019-07" db="EMBL/GenBank/DDBJ databases">
        <title>Shewanella sp. YLB-08 draft genomic sequence.</title>
        <authorList>
            <person name="Yu L."/>
        </authorList>
    </citation>
    <scope>NUCLEOTIDE SEQUENCE [LARGE SCALE GENOMIC DNA]</scope>
    <source>
        <strain evidence="2">JCM 20706</strain>
    </source>
</reference>
<dbReference type="Proteomes" id="UP000318126">
    <property type="component" value="Unassembled WGS sequence"/>
</dbReference>
<proteinExistence type="predicted"/>
<organism evidence="1 2">
    <name type="scientific">Shewanella hanedai</name>
    <name type="common">Alteromonas hanedai</name>
    <dbReference type="NCBI Taxonomy" id="25"/>
    <lineage>
        <taxon>Bacteria</taxon>
        <taxon>Pseudomonadati</taxon>
        <taxon>Pseudomonadota</taxon>
        <taxon>Gammaproteobacteria</taxon>
        <taxon>Alteromonadales</taxon>
        <taxon>Shewanellaceae</taxon>
        <taxon>Shewanella</taxon>
    </lineage>
</organism>
<gene>
    <name evidence="1" type="ORF">FN961_17230</name>
</gene>